<protein>
    <submittedName>
        <fullName evidence="1">Uncharacterized protein</fullName>
    </submittedName>
</protein>
<reference evidence="1 2" key="1">
    <citation type="submission" date="2024-10" db="EMBL/GenBank/DDBJ databases">
        <title>Updated reference genomes for cyclostephanoid diatoms.</title>
        <authorList>
            <person name="Roberts W.R."/>
            <person name="Alverson A.J."/>
        </authorList>
    </citation>
    <scope>NUCLEOTIDE SEQUENCE [LARGE SCALE GENOMIC DNA]</scope>
    <source>
        <strain evidence="1 2">AJA232-27</strain>
    </source>
</reference>
<evidence type="ECO:0000313" key="2">
    <source>
        <dbReference type="Proteomes" id="UP001530293"/>
    </source>
</evidence>
<accession>A0ABD3N1B8</accession>
<keyword evidence="2" id="KW-1185">Reference proteome</keyword>
<sequence>MLILLRNHAVTSRVAFFVLSTTRAKSPRCTVNYFSVSSSTSSAASAEVLDNLTTGRAIPAASETATSKAADTYNIVTPTAPKLVVLPESKWRAAAHQHSHRIEALLRPGLLPSSSQPSSSPSSSLNWTPLDPNNPIYNFLIEYYGLKGTKGVRRLARWSPDPELLLATPPAAAASIESCNHDTDDSSFINNDEVIEAAMEASHGLGGILLLNATLDDLGSILHLRGSVPVPYYTNNTNMDAPKGERWRRKNRLHGVLYNPSVFYNDLRIASCETTTATDNENINNHHQDDDDRLRRTMASYQWYSSILSTTLNSEPVLHCHGLHEWAMLYHPIGSDPPPSAMYQPNLPKRVSQTIINEAVERAGIRCTHVDALRFFAPAALPLNRHVNVTRMDQLQLEQKGCVHAQMDLLKMALKLSSFVDSTLLGDVLEVALDARRLDVAASPYDASAYGLQAVPVETREGRKMYRRQQAELMNEAEPIRRRLLRAYEVFMELAFSIR</sequence>
<name>A0ABD3N1B8_9STRA</name>
<dbReference type="EMBL" id="JALLBG020000055">
    <property type="protein sequence ID" value="KAL3769424.1"/>
    <property type="molecule type" value="Genomic_DNA"/>
</dbReference>
<organism evidence="1 2">
    <name type="scientific">Discostella pseudostelligera</name>
    <dbReference type="NCBI Taxonomy" id="259834"/>
    <lineage>
        <taxon>Eukaryota</taxon>
        <taxon>Sar</taxon>
        <taxon>Stramenopiles</taxon>
        <taxon>Ochrophyta</taxon>
        <taxon>Bacillariophyta</taxon>
        <taxon>Coscinodiscophyceae</taxon>
        <taxon>Thalassiosirophycidae</taxon>
        <taxon>Stephanodiscales</taxon>
        <taxon>Stephanodiscaceae</taxon>
        <taxon>Discostella</taxon>
    </lineage>
</organism>
<comment type="caution">
    <text evidence="1">The sequence shown here is derived from an EMBL/GenBank/DDBJ whole genome shotgun (WGS) entry which is preliminary data.</text>
</comment>
<dbReference type="Proteomes" id="UP001530293">
    <property type="component" value="Unassembled WGS sequence"/>
</dbReference>
<proteinExistence type="predicted"/>
<evidence type="ECO:0000313" key="1">
    <source>
        <dbReference type="EMBL" id="KAL3769424.1"/>
    </source>
</evidence>
<dbReference type="AlphaFoldDB" id="A0ABD3N1B8"/>
<gene>
    <name evidence="1" type="ORF">ACHAWU_008833</name>
</gene>